<dbReference type="PROSITE" id="PS51845">
    <property type="entry name" value="PDEASE_I_2"/>
    <property type="match status" value="1"/>
</dbReference>
<comment type="similarity">
    <text evidence="6">Belongs to the cyclic nucleotide phosphodiesterase family.</text>
</comment>
<reference evidence="8 9" key="1">
    <citation type="journal article" date="2010" name="Cell">
        <title>The genome of Naegleria gruberi illuminates early eukaryotic versatility.</title>
        <authorList>
            <person name="Fritz-Laylin L.K."/>
            <person name="Prochnik S.E."/>
            <person name="Ginger M.L."/>
            <person name="Dacks J.B."/>
            <person name="Carpenter M.L."/>
            <person name="Field M.C."/>
            <person name="Kuo A."/>
            <person name="Paredez A."/>
            <person name="Chapman J."/>
            <person name="Pham J."/>
            <person name="Shu S."/>
            <person name="Neupane R."/>
            <person name="Cipriano M."/>
            <person name="Mancuso J."/>
            <person name="Tu H."/>
            <person name="Salamov A."/>
            <person name="Lindquist E."/>
            <person name="Shapiro H."/>
            <person name="Lucas S."/>
            <person name="Grigoriev I.V."/>
            <person name="Cande W.Z."/>
            <person name="Fulton C."/>
            <person name="Rokhsar D.S."/>
            <person name="Dawson S.C."/>
        </authorList>
    </citation>
    <scope>NUCLEOTIDE SEQUENCE [LARGE SCALE GENOMIC DNA]</scope>
    <source>
        <strain evidence="8 9">NEG-M</strain>
    </source>
</reference>
<dbReference type="GeneID" id="8855336"/>
<dbReference type="CDD" id="cd00077">
    <property type="entry name" value="HDc"/>
    <property type="match status" value="1"/>
</dbReference>
<dbReference type="InterPro" id="IPR023174">
    <property type="entry name" value="PDEase_CS"/>
</dbReference>
<feature type="binding site" evidence="4">
    <location>
        <position position="325"/>
    </location>
    <ligand>
        <name>AMP</name>
        <dbReference type="ChEBI" id="CHEBI:456215"/>
    </ligand>
</feature>
<feature type="binding site" evidence="5">
    <location>
        <position position="325"/>
    </location>
    <ligand>
        <name>Zn(2+)</name>
        <dbReference type="ChEBI" id="CHEBI:29105"/>
        <label>1</label>
    </ligand>
</feature>
<name>D2UZF3_NAEGR</name>
<dbReference type="GO" id="GO:0007165">
    <property type="term" value="P:signal transduction"/>
    <property type="evidence" value="ECO:0007669"/>
    <property type="project" value="InterPro"/>
</dbReference>
<feature type="binding site" evidence="5">
    <location>
        <position position="177"/>
    </location>
    <ligand>
        <name>Zn(2+)</name>
        <dbReference type="ChEBI" id="CHEBI:29105"/>
        <label>1</label>
    </ligand>
</feature>
<dbReference type="PROSITE" id="PS00126">
    <property type="entry name" value="PDEASE_I_1"/>
    <property type="match status" value="1"/>
</dbReference>
<dbReference type="AlphaFoldDB" id="D2UZF3"/>
<dbReference type="VEuPathDB" id="AmoebaDB:NAEGRDRAFT_29592"/>
<dbReference type="Gene3D" id="1.10.1300.10">
    <property type="entry name" value="3'5'-cyclic nucleotide phosphodiesterase, catalytic domain"/>
    <property type="match status" value="1"/>
</dbReference>
<feature type="active site" description="Proton donor" evidence="3">
    <location>
        <position position="173"/>
    </location>
</feature>
<feature type="binding site" evidence="5">
    <location>
        <position position="214"/>
    </location>
    <ligand>
        <name>Zn(2+)</name>
        <dbReference type="ChEBI" id="CHEBI:29105"/>
        <label>1</label>
    </ligand>
</feature>
<keyword evidence="9" id="KW-1185">Reference proteome</keyword>
<dbReference type="InParanoid" id="D2UZF3"/>
<dbReference type="OrthoDB" id="189220at2759"/>
<dbReference type="SUPFAM" id="SSF109604">
    <property type="entry name" value="HD-domain/PDEase-like"/>
    <property type="match status" value="1"/>
</dbReference>
<keyword evidence="2 6" id="KW-0378">Hydrolase</keyword>
<accession>D2UZF3</accession>
<proteinExistence type="inferred from homology"/>
<dbReference type="GO" id="GO:0004114">
    <property type="term" value="F:3',5'-cyclic-nucleotide phosphodiesterase activity"/>
    <property type="evidence" value="ECO:0007669"/>
    <property type="project" value="InterPro"/>
</dbReference>
<evidence type="ECO:0000256" key="5">
    <source>
        <dbReference type="PIRSR" id="PIRSR623088-3"/>
    </source>
</evidence>
<dbReference type="RefSeq" id="XP_002682684.1">
    <property type="nucleotide sequence ID" value="XM_002682638.1"/>
</dbReference>
<feature type="binding site" evidence="5">
    <location>
        <position position="213"/>
    </location>
    <ligand>
        <name>Zn(2+)</name>
        <dbReference type="ChEBI" id="CHEBI:29105"/>
        <label>1</label>
    </ligand>
</feature>
<gene>
    <name evidence="8" type="ORF">NAEGRDRAFT_29592</name>
</gene>
<feature type="binding site" evidence="5">
    <location>
        <position position="214"/>
    </location>
    <ligand>
        <name>Zn(2+)</name>
        <dbReference type="ChEBI" id="CHEBI:29105"/>
        <label>2</label>
    </ligand>
</feature>
<dbReference type="Pfam" id="PF00233">
    <property type="entry name" value="PDEase_I"/>
    <property type="match status" value="1"/>
</dbReference>
<evidence type="ECO:0000313" key="8">
    <source>
        <dbReference type="EMBL" id="EFC49940.1"/>
    </source>
</evidence>
<dbReference type="GO" id="GO:0046872">
    <property type="term" value="F:metal ion binding"/>
    <property type="evidence" value="ECO:0007669"/>
    <property type="project" value="UniProtKB-KW"/>
</dbReference>
<feature type="domain" description="PDEase" evidence="7">
    <location>
        <begin position="98"/>
        <end position="419"/>
    </location>
</feature>
<dbReference type="EC" id="3.1.4.-" evidence="6"/>
<organism evidence="9">
    <name type="scientific">Naegleria gruberi</name>
    <name type="common">Amoeba</name>
    <dbReference type="NCBI Taxonomy" id="5762"/>
    <lineage>
        <taxon>Eukaryota</taxon>
        <taxon>Discoba</taxon>
        <taxon>Heterolobosea</taxon>
        <taxon>Tetramitia</taxon>
        <taxon>Eutetramitia</taxon>
        <taxon>Vahlkampfiidae</taxon>
        <taxon>Naegleria</taxon>
    </lineage>
</organism>
<evidence type="ECO:0000256" key="1">
    <source>
        <dbReference type="ARBA" id="ARBA00022723"/>
    </source>
</evidence>
<sequence>MVVFLRKLQALLSLRDDIPFDKNKFSLIIKTIAKNSDIVEDEIKDTNPDLEVSAFLNAFVKPRAKSRERAGWRTIANLIRVGVVFKQQTLQTTVKNINAIDSNPGLEEKLKSIDRYDFDVFELNEASRGKPLYVIFTYYLRRFGLLEHFNIDREVLHAFLREIETHYGYNAFHNSIHAADVLQTFMYLLDLIGMIPFLTHEELLAVILAAAMHDFQHPGTTNQFQILSSSDLAITYSDKSVLESHHVASFYRVLQQEKYNILKTLSAKQRRQIREISIGLISATDLSFQGSFMNQLQAVYDVSHGHIDLMSEKSLVLKLCLKLADTANTSKPLYLHFSWISRLQREFFIQGDKEKELGMDVSPFMDRTKCNFTKCQNSFIEYVTYPYVALFAKCFKEAAPILEYSKQVKEYWSNSVVVSTFEEVEQMIRNELAKVNKVVTQSHLGANTSFNTTPREQGTEE</sequence>
<dbReference type="PRINTS" id="PR00387">
    <property type="entry name" value="PDIESTERASE1"/>
</dbReference>
<dbReference type="InterPro" id="IPR023088">
    <property type="entry name" value="PDEase"/>
</dbReference>
<feature type="binding site" evidence="4">
    <location>
        <begin position="173"/>
        <end position="177"/>
    </location>
    <ligand>
        <name>AMP</name>
        <dbReference type="ChEBI" id="CHEBI:456215"/>
    </ligand>
</feature>
<evidence type="ECO:0000256" key="4">
    <source>
        <dbReference type="PIRSR" id="PIRSR623088-2"/>
    </source>
</evidence>
<dbReference type="PANTHER" id="PTHR11347">
    <property type="entry name" value="CYCLIC NUCLEOTIDE PHOSPHODIESTERASE"/>
    <property type="match status" value="1"/>
</dbReference>
<protein>
    <recommendedName>
        <fullName evidence="6">Phosphodiesterase</fullName>
        <ecNumber evidence="6">3.1.4.-</ecNumber>
    </recommendedName>
</protein>
<evidence type="ECO:0000256" key="6">
    <source>
        <dbReference type="RuleBase" id="RU363067"/>
    </source>
</evidence>
<evidence type="ECO:0000256" key="2">
    <source>
        <dbReference type="ARBA" id="ARBA00022801"/>
    </source>
</evidence>
<dbReference type="eggNOG" id="KOG3688">
    <property type="taxonomic scope" value="Eukaryota"/>
</dbReference>
<evidence type="ECO:0000256" key="3">
    <source>
        <dbReference type="PIRSR" id="PIRSR623088-1"/>
    </source>
</evidence>
<dbReference type="InterPro" id="IPR036971">
    <property type="entry name" value="PDEase_catalytic_dom_sf"/>
</dbReference>
<dbReference type="InterPro" id="IPR003607">
    <property type="entry name" value="HD/PDEase_dom"/>
</dbReference>
<dbReference type="KEGG" id="ngr:NAEGRDRAFT_29592"/>
<evidence type="ECO:0000259" key="7">
    <source>
        <dbReference type="PROSITE" id="PS51845"/>
    </source>
</evidence>
<dbReference type="EMBL" id="GG738846">
    <property type="protein sequence ID" value="EFC49940.1"/>
    <property type="molecule type" value="Genomic_DNA"/>
</dbReference>
<keyword evidence="1 5" id="KW-0479">Metal-binding</keyword>
<dbReference type="STRING" id="5762.D2UZF3"/>
<dbReference type="Proteomes" id="UP000006671">
    <property type="component" value="Unassembled WGS sequence"/>
</dbReference>
<comment type="cofactor">
    <cofactor evidence="6">
        <name>a divalent metal cation</name>
        <dbReference type="ChEBI" id="CHEBI:60240"/>
    </cofactor>
    <text evidence="6">Binds 2 divalent metal cations per subunit. Site 1 may preferentially bind zinc ions, while site 2 has a preference for magnesium and/or manganese ions.</text>
</comment>
<evidence type="ECO:0000313" key="9">
    <source>
        <dbReference type="Proteomes" id="UP000006671"/>
    </source>
</evidence>
<dbReference type="InterPro" id="IPR002073">
    <property type="entry name" value="PDEase_catalytic_dom"/>
</dbReference>
<feature type="binding site" evidence="4">
    <location>
        <position position="376"/>
    </location>
    <ligand>
        <name>AMP</name>
        <dbReference type="ChEBI" id="CHEBI:456215"/>
    </ligand>
</feature>
<feature type="binding site" evidence="4">
    <location>
        <position position="214"/>
    </location>
    <ligand>
        <name>AMP</name>
        <dbReference type="ChEBI" id="CHEBI:456215"/>
    </ligand>
</feature>